<evidence type="ECO:0000313" key="1">
    <source>
        <dbReference type="EMBL" id="KAK1734404.1"/>
    </source>
</evidence>
<accession>A0AAD8XVL2</accession>
<name>A0AAD8XVL2_9STRA</name>
<evidence type="ECO:0000313" key="2">
    <source>
        <dbReference type="Proteomes" id="UP001224775"/>
    </source>
</evidence>
<organism evidence="1 2">
    <name type="scientific">Skeletonema marinoi</name>
    <dbReference type="NCBI Taxonomy" id="267567"/>
    <lineage>
        <taxon>Eukaryota</taxon>
        <taxon>Sar</taxon>
        <taxon>Stramenopiles</taxon>
        <taxon>Ochrophyta</taxon>
        <taxon>Bacillariophyta</taxon>
        <taxon>Coscinodiscophyceae</taxon>
        <taxon>Thalassiosirophycidae</taxon>
        <taxon>Thalassiosirales</taxon>
        <taxon>Skeletonemataceae</taxon>
        <taxon>Skeletonema</taxon>
        <taxon>Skeletonema marinoi-dohrnii complex</taxon>
    </lineage>
</organism>
<dbReference type="EMBL" id="JATAAI010000039">
    <property type="protein sequence ID" value="KAK1734404.1"/>
    <property type="molecule type" value="Genomic_DNA"/>
</dbReference>
<reference evidence="1" key="1">
    <citation type="submission" date="2023-06" db="EMBL/GenBank/DDBJ databases">
        <title>Survivors Of The Sea: Transcriptome response of Skeletonema marinoi to long-term dormancy.</title>
        <authorList>
            <person name="Pinder M.I.M."/>
            <person name="Kourtchenko O."/>
            <person name="Robertson E.K."/>
            <person name="Larsson T."/>
            <person name="Maumus F."/>
            <person name="Osuna-Cruz C.M."/>
            <person name="Vancaester E."/>
            <person name="Stenow R."/>
            <person name="Vandepoele K."/>
            <person name="Ploug H."/>
            <person name="Bruchert V."/>
            <person name="Godhe A."/>
            <person name="Topel M."/>
        </authorList>
    </citation>
    <scope>NUCLEOTIDE SEQUENCE</scope>
    <source>
        <strain evidence="1">R05AC</strain>
    </source>
</reference>
<comment type="caution">
    <text evidence="1">The sequence shown here is derived from an EMBL/GenBank/DDBJ whole genome shotgun (WGS) entry which is preliminary data.</text>
</comment>
<sequence length="258" mass="27291">MLISEFCKSRTHTLSLSSYCSETSSFYSDDDYSDDDIDGPYRWVVSNDGKIGIISKRLDLLVNHKSENSKHGSTAVVQLNGTLLKLGLFIKVIPAEVNVSVTEVTNVLVSSSRNITHEGNLQPSNEGDDLALSLEGMESGGNSVGEGVEGISGVVDVSGEVDSGTGHNLAKEGKLSDTSVLDLNITETVETFLGNVSGEQAEGIEESKRRLDTELILEGVQGGGGGLVLGRGESGGRADKGSDDGRLHDGCCYDFMRA</sequence>
<dbReference type="Proteomes" id="UP001224775">
    <property type="component" value="Unassembled WGS sequence"/>
</dbReference>
<keyword evidence="2" id="KW-1185">Reference proteome</keyword>
<dbReference type="AlphaFoldDB" id="A0AAD8XVL2"/>
<gene>
    <name evidence="1" type="ORF">QTG54_014911</name>
</gene>
<proteinExistence type="predicted"/>
<protein>
    <submittedName>
        <fullName evidence="1">Chlorophyll a/b binding protein</fullName>
    </submittedName>
</protein>